<dbReference type="InterPro" id="IPR050590">
    <property type="entry name" value="Exosome_comp_Rrp42_subfam"/>
</dbReference>
<evidence type="ECO:0000256" key="5">
    <source>
        <dbReference type="ARBA" id="ARBA00022552"/>
    </source>
</evidence>
<keyword evidence="8" id="KW-0539">Nucleus</keyword>
<dbReference type="GO" id="GO:0071038">
    <property type="term" value="P:TRAMP-dependent tRNA surveillance pathway"/>
    <property type="evidence" value="ECO:0007669"/>
    <property type="project" value="TreeGrafter"/>
</dbReference>
<dbReference type="GO" id="GO:0034475">
    <property type="term" value="P:U4 snRNA 3'-end processing"/>
    <property type="evidence" value="ECO:0007669"/>
    <property type="project" value="TreeGrafter"/>
</dbReference>
<evidence type="ECO:0000256" key="1">
    <source>
        <dbReference type="ARBA" id="ARBA00004496"/>
    </source>
</evidence>
<evidence type="ECO:0000256" key="8">
    <source>
        <dbReference type="ARBA" id="ARBA00023242"/>
    </source>
</evidence>
<dbReference type="AlphaFoldDB" id="A0A0W4ZQP4"/>
<dbReference type="InterPro" id="IPR020568">
    <property type="entry name" value="Ribosomal_Su5_D2-typ_SF"/>
</dbReference>
<keyword evidence="5" id="KW-0698">rRNA processing</keyword>
<dbReference type="OrthoDB" id="45882at2759"/>
<evidence type="ECO:0000313" key="13">
    <source>
        <dbReference type="Proteomes" id="UP000054454"/>
    </source>
</evidence>
<evidence type="ECO:0000259" key="11">
    <source>
        <dbReference type="Pfam" id="PF03725"/>
    </source>
</evidence>
<dbReference type="GO" id="GO:0034473">
    <property type="term" value="P:U1 snRNA 3'-end processing"/>
    <property type="evidence" value="ECO:0007669"/>
    <property type="project" value="TreeGrafter"/>
</dbReference>
<evidence type="ECO:0000313" key="12">
    <source>
        <dbReference type="EMBL" id="KTW30658.1"/>
    </source>
</evidence>
<dbReference type="InterPro" id="IPR033196">
    <property type="entry name" value="Rrp43"/>
</dbReference>
<proteinExistence type="inferred from homology"/>
<dbReference type="RefSeq" id="XP_018227254.1">
    <property type="nucleotide sequence ID" value="XM_018368988.1"/>
</dbReference>
<feature type="domain" description="Exoribonuclease phosphorolytic" evidence="10">
    <location>
        <begin position="40"/>
        <end position="174"/>
    </location>
</feature>
<sequence>MAENTQLSFPPEVYKKINYRQYYKHFLSSSLRPDGRTFFQFRSTSINTGSFTNTNGSSIARMGDTIFVCGIQAEIAKPSIKHPTEGWIVPHIILSPICSEKYRSGHNHDAQAISQKIMSLIQVSNMLPLSSLLISENKAAWILYADLICLNYDGNAMDVAWIALMSALETTKLPTAKWDEDMERVICEKKYKSLELNQRLFSMSFGVFDGKYILSDLCDDEENLIPETINIVIGNNKQLFNINKTGGTSMTHEMILSCIELAKKRYDELYDLVNKSK</sequence>
<dbReference type="GO" id="GO:0000176">
    <property type="term" value="C:nuclear exosome (RNase complex)"/>
    <property type="evidence" value="ECO:0007669"/>
    <property type="project" value="UniProtKB-ARBA"/>
</dbReference>
<evidence type="ECO:0000256" key="7">
    <source>
        <dbReference type="ARBA" id="ARBA00022884"/>
    </source>
</evidence>
<keyword evidence="7" id="KW-0694">RNA-binding</keyword>
<feature type="domain" description="Exoribonuclease phosphorolytic" evidence="11">
    <location>
        <begin position="203"/>
        <end position="265"/>
    </location>
</feature>
<accession>A0A0W4ZQP4</accession>
<dbReference type="InterPro" id="IPR036345">
    <property type="entry name" value="ExoRNase_PH_dom2_sf"/>
</dbReference>
<dbReference type="GO" id="GO:0035925">
    <property type="term" value="F:mRNA 3'-UTR AU-rich region binding"/>
    <property type="evidence" value="ECO:0007669"/>
    <property type="project" value="TreeGrafter"/>
</dbReference>
<evidence type="ECO:0000256" key="4">
    <source>
        <dbReference type="ARBA" id="ARBA00022490"/>
    </source>
</evidence>
<evidence type="ECO:0000256" key="9">
    <source>
        <dbReference type="ARBA" id="ARBA00030617"/>
    </source>
</evidence>
<dbReference type="InterPro" id="IPR027408">
    <property type="entry name" value="PNPase/RNase_PH_dom_sf"/>
</dbReference>
<name>A0A0W4ZQP4_PNEC8</name>
<dbReference type="Pfam" id="PF01138">
    <property type="entry name" value="RNase_PH"/>
    <property type="match status" value="1"/>
</dbReference>
<dbReference type="EMBL" id="LFVZ01000002">
    <property type="protein sequence ID" value="KTW30658.1"/>
    <property type="molecule type" value="Genomic_DNA"/>
</dbReference>
<dbReference type="GO" id="GO:0034476">
    <property type="term" value="P:U5 snRNA 3'-end processing"/>
    <property type="evidence" value="ECO:0007669"/>
    <property type="project" value="TreeGrafter"/>
</dbReference>
<dbReference type="GO" id="GO:0071028">
    <property type="term" value="P:nuclear mRNA surveillance"/>
    <property type="evidence" value="ECO:0007669"/>
    <property type="project" value="TreeGrafter"/>
</dbReference>
<dbReference type="InterPro" id="IPR001247">
    <property type="entry name" value="ExoRNase_PH_dom1"/>
</dbReference>
<dbReference type="Gene3D" id="3.30.230.70">
    <property type="entry name" value="GHMP Kinase, N-terminal domain"/>
    <property type="match status" value="1"/>
</dbReference>
<organism evidence="12 13">
    <name type="scientific">Pneumocystis carinii (strain B80)</name>
    <name type="common">Rat pneumocystis pneumonia agent</name>
    <name type="synonym">Pneumocystis carinii f. sp. carinii</name>
    <dbReference type="NCBI Taxonomy" id="1408658"/>
    <lineage>
        <taxon>Eukaryota</taxon>
        <taxon>Fungi</taxon>
        <taxon>Dikarya</taxon>
        <taxon>Ascomycota</taxon>
        <taxon>Taphrinomycotina</taxon>
        <taxon>Pneumocystomycetes</taxon>
        <taxon>Pneumocystaceae</taxon>
        <taxon>Pneumocystis</taxon>
    </lineage>
</organism>
<dbReference type="CDD" id="cd11369">
    <property type="entry name" value="RNase_PH_RRP43"/>
    <property type="match status" value="1"/>
</dbReference>
<dbReference type="InterPro" id="IPR015847">
    <property type="entry name" value="ExoRNase_PH_dom2"/>
</dbReference>
<dbReference type="FunFam" id="3.30.230.70:FF:000017">
    <property type="entry name" value="Exosome complex component Rrp42"/>
    <property type="match status" value="1"/>
</dbReference>
<dbReference type="SUPFAM" id="SSF54211">
    <property type="entry name" value="Ribosomal protein S5 domain 2-like"/>
    <property type="match status" value="1"/>
</dbReference>
<keyword evidence="4" id="KW-0963">Cytoplasm</keyword>
<evidence type="ECO:0000256" key="3">
    <source>
        <dbReference type="ARBA" id="ARBA00006678"/>
    </source>
</evidence>
<dbReference type="VEuPathDB" id="FungiDB:T552_00373"/>
<comment type="similarity">
    <text evidence="3">Belongs to the RNase PH family.</text>
</comment>
<dbReference type="GeneID" id="28935190"/>
<evidence type="ECO:0000256" key="2">
    <source>
        <dbReference type="ARBA" id="ARBA00004604"/>
    </source>
</evidence>
<dbReference type="GO" id="GO:0000467">
    <property type="term" value="P:exonucleolytic trimming to generate mature 3'-end of 5.8S rRNA from tricistronic rRNA transcript (SSU-rRNA, 5.8S rRNA, LSU-rRNA)"/>
    <property type="evidence" value="ECO:0007669"/>
    <property type="project" value="TreeGrafter"/>
</dbReference>
<gene>
    <name evidence="12" type="ORF">T552_00373</name>
</gene>
<dbReference type="GO" id="GO:0005730">
    <property type="term" value="C:nucleolus"/>
    <property type="evidence" value="ECO:0007669"/>
    <property type="project" value="UniProtKB-SubCell"/>
</dbReference>
<dbReference type="SUPFAM" id="SSF55666">
    <property type="entry name" value="Ribonuclease PH domain 2-like"/>
    <property type="match status" value="1"/>
</dbReference>
<keyword evidence="6" id="KW-0271">Exosome</keyword>
<comment type="caution">
    <text evidence="12">The sequence shown here is derived from an EMBL/GenBank/DDBJ whole genome shotgun (WGS) entry which is preliminary data.</text>
</comment>
<dbReference type="PANTHER" id="PTHR11097">
    <property type="entry name" value="EXOSOME COMPLEX EXONUCLEASE RIBOSOMAL RNA PROCESSING PROTEIN"/>
    <property type="match status" value="1"/>
</dbReference>
<keyword evidence="13" id="KW-1185">Reference proteome</keyword>
<protein>
    <recommendedName>
        <fullName evidence="9">Ribosomal RNA-processing protein 43</fullName>
    </recommendedName>
</protein>
<reference evidence="13" key="1">
    <citation type="journal article" date="2016" name="Nat. Commun.">
        <title>Genome analysis of three Pneumocystis species reveals adaptation mechanisms to life exclusively in mammalian hosts.</title>
        <authorList>
            <person name="Ma L."/>
            <person name="Chen Z."/>
            <person name="Huang D.W."/>
            <person name="Kutty G."/>
            <person name="Ishihara M."/>
            <person name="Wang H."/>
            <person name="Abouelleil A."/>
            <person name="Bishop L."/>
            <person name="Davey E."/>
            <person name="Deng R."/>
            <person name="Deng X."/>
            <person name="Fan L."/>
            <person name="Fantoni G."/>
            <person name="Fitzgerald M."/>
            <person name="Gogineni E."/>
            <person name="Goldberg J.M."/>
            <person name="Handley G."/>
            <person name="Hu X."/>
            <person name="Huber C."/>
            <person name="Jiao X."/>
            <person name="Jones K."/>
            <person name="Levin J.Z."/>
            <person name="Liu Y."/>
            <person name="Macdonald P."/>
            <person name="Melnikov A."/>
            <person name="Raley C."/>
            <person name="Sassi M."/>
            <person name="Sherman B.T."/>
            <person name="Song X."/>
            <person name="Sykes S."/>
            <person name="Tran B."/>
            <person name="Walsh L."/>
            <person name="Xia Y."/>
            <person name="Yang J."/>
            <person name="Young S."/>
            <person name="Zeng Q."/>
            <person name="Zheng X."/>
            <person name="Stephens R."/>
            <person name="Nusbaum C."/>
            <person name="Birren B.W."/>
            <person name="Azadi P."/>
            <person name="Lempicki R.A."/>
            <person name="Cuomo C.A."/>
            <person name="Kovacs J.A."/>
        </authorList>
    </citation>
    <scope>NUCLEOTIDE SEQUENCE [LARGE SCALE GENOMIC DNA]</scope>
    <source>
        <strain evidence="13">B80</strain>
    </source>
</reference>
<comment type="subcellular location">
    <subcellularLocation>
        <location evidence="1">Cytoplasm</location>
    </subcellularLocation>
    <subcellularLocation>
        <location evidence="2">Nucleus</location>
        <location evidence="2">Nucleolus</location>
    </subcellularLocation>
</comment>
<dbReference type="Proteomes" id="UP000054454">
    <property type="component" value="Unassembled WGS sequence"/>
</dbReference>
<dbReference type="GO" id="GO:0016075">
    <property type="term" value="P:rRNA catabolic process"/>
    <property type="evidence" value="ECO:0007669"/>
    <property type="project" value="TreeGrafter"/>
</dbReference>
<dbReference type="Pfam" id="PF03725">
    <property type="entry name" value="RNase_PH_C"/>
    <property type="match status" value="1"/>
</dbReference>
<dbReference type="GO" id="GO:0071035">
    <property type="term" value="P:nuclear polyadenylation-dependent rRNA catabolic process"/>
    <property type="evidence" value="ECO:0007669"/>
    <property type="project" value="TreeGrafter"/>
</dbReference>
<dbReference type="GO" id="GO:0000177">
    <property type="term" value="C:cytoplasmic exosome (RNase complex)"/>
    <property type="evidence" value="ECO:0007669"/>
    <property type="project" value="TreeGrafter"/>
</dbReference>
<evidence type="ECO:0000259" key="10">
    <source>
        <dbReference type="Pfam" id="PF01138"/>
    </source>
</evidence>
<dbReference type="PANTHER" id="PTHR11097:SF9">
    <property type="entry name" value="EXOSOME COMPLEX COMPONENT RRP43"/>
    <property type="match status" value="1"/>
</dbReference>
<evidence type="ECO:0000256" key="6">
    <source>
        <dbReference type="ARBA" id="ARBA00022835"/>
    </source>
</evidence>